<dbReference type="SUPFAM" id="SSF53474">
    <property type="entry name" value="alpha/beta-Hydrolases"/>
    <property type="match status" value="1"/>
</dbReference>
<dbReference type="Gene3D" id="3.40.50.1820">
    <property type="entry name" value="alpha/beta hydrolase"/>
    <property type="match status" value="1"/>
</dbReference>
<dbReference type="EMBL" id="BAAASR010000035">
    <property type="protein sequence ID" value="GAA2513907.1"/>
    <property type="molecule type" value="Genomic_DNA"/>
</dbReference>
<keyword evidence="2 4" id="KW-0378">Hydrolase</keyword>
<accession>A0ABP6AHP2</accession>
<protein>
    <submittedName>
        <fullName evidence="4">CocE/NonD family hydrolase</fullName>
    </submittedName>
</protein>
<sequence>MPQVPRFVLPAPPEFPVSSPQPAVRQRRHCVTAADGVSLEVVVYDVERAGEPQPESRPVVVLPASWAASGRDFSSMLTWLASSGYVTVGYTPRGFNGSGGMVGAAGPTDVSDFRAVLDWLLATVAAADPKRVAAVGLSYGAGISLLAAAEDDRVTAVVAMNGWADLYEALAAGDTPRLLGAALLSSGLLRGRAEPSFVRAILRFYSGLQHDELKRWSARRSASSCLERLNARPVSVLLSASWNDTVLRPDQVVDFHTALTGRSVLLLHPDDHPVVPLAQLSTASGRAVWQYARAWLDHEMRGMTTGVEGDGPVVVLRESGLEDREPLAALPSRPPTRFGLGPPRLLSYGRAAGRGGAWRSRLLSGVPTGATDRVPLVTQLMERVLGPMPAVWFPLVPGFAAARWTTDPFTDAQRLRGAPYVRLRVGCPARQVTLTAHLYEVGPAGVGRLISQGAATVNTGGRCPTSVTVRLRTTVRDVAAGHRVGLVIGSHDPTCANRTPPLRRLTLHSLDAEPAFLSLPLHDAPDAD</sequence>
<evidence type="ECO:0000256" key="2">
    <source>
        <dbReference type="ARBA" id="ARBA00022801"/>
    </source>
</evidence>
<dbReference type="PANTHER" id="PTHR22946:SF9">
    <property type="entry name" value="POLYKETIDE TRANSFERASE AF380"/>
    <property type="match status" value="1"/>
</dbReference>
<dbReference type="InterPro" id="IPR029058">
    <property type="entry name" value="AB_hydrolase_fold"/>
</dbReference>
<evidence type="ECO:0000313" key="4">
    <source>
        <dbReference type="EMBL" id="GAA2513907.1"/>
    </source>
</evidence>
<feature type="domain" description="Xaa-Pro dipeptidyl-peptidase C-terminal" evidence="3">
    <location>
        <begin position="293"/>
        <end position="518"/>
    </location>
</feature>
<dbReference type="Proteomes" id="UP001499942">
    <property type="component" value="Unassembled WGS sequence"/>
</dbReference>
<evidence type="ECO:0000256" key="1">
    <source>
        <dbReference type="ARBA" id="ARBA00008645"/>
    </source>
</evidence>
<organism evidence="4 5">
    <name type="scientific">Streptomyces gobitricini</name>
    <dbReference type="NCBI Taxonomy" id="68211"/>
    <lineage>
        <taxon>Bacteria</taxon>
        <taxon>Bacillati</taxon>
        <taxon>Actinomycetota</taxon>
        <taxon>Actinomycetes</taxon>
        <taxon>Kitasatosporales</taxon>
        <taxon>Streptomycetaceae</taxon>
        <taxon>Streptomyces</taxon>
    </lineage>
</organism>
<dbReference type="Pfam" id="PF02129">
    <property type="entry name" value="Peptidase_S15"/>
    <property type="match status" value="1"/>
</dbReference>
<dbReference type="InterPro" id="IPR008979">
    <property type="entry name" value="Galactose-bd-like_sf"/>
</dbReference>
<dbReference type="GO" id="GO:0016787">
    <property type="term" value="F:hydrolase activity"/>
    <property type="evidence" value="ECO:0007669"/>
    <property type="project" value="UniProtKB-KW"/>
</dbReference>
<dbReference type="PANTHER" id="PTHR22946">
    <property type="entry name" value="DIENELACTONE HYDROLASE DOMAIN-CONTAINING PROTEIN-RELATED"/>
    <property type="match status" value="1"/>
</dbReference>
<reference evidence="5" key="1">
    <citation type="journal article" date="2019" name="Int. J. Syst. Evol. Microbiol.">
        <title>The Global Catalogue of Microorganisms (GCM) 10K type strain sequencing project: providing services to taxonomists for standard genome sequencing and annotation.</title>
        <authorList>
            <consortium name="The Broad Institute Genomics Platform"/>
            <consortium name="The Broad Institute Genome Sequencing Center for Infectious Disease"/>
            <person name="Wu L."/>
            <person name="Ma J."/>
        </authorList>
    </citation>
    <scope>NUCLEOTIDE SEQUENCE [LARGE SCALE GENOMIC DNA]</scope>
    <source>
        <strain evidence="5">JCM 5062</strain>
    </source>
</reference>
<name>A0ABP6AHP2_9ACTN</name>
<dbReference type="SUPFAM" id="SSF49785">
    <property type="entry name" value="Galactose-binding domain-like"/>
    <property type="match status" value="1"/>
</dbReference>
<keyword evidence="5" id="KW-1185">Reference proteome</keyword>
<gene>
    <name evidence="4" type="ORF">GCM10010393_53880</name>
</gene>
<dbReference type="SMART" id="SM00939">
    <property type="entry name" value="PepX_C"/>
    <property type="match status" value="1"/>
</dbReference>
<comment type="similarity">
    <text evidence="1">Belongs to the AB hydrolase superfamily.</text>
</comment>
<evidence type="ECO:0000259" key="3">
    <source>
        <dbReference type="SMART" id="SM00939"/>
    </source>
</evidence>
<dbReference type="RefSeq" id="WP_344365947.1">
    <property type="nucleotide sequence ID" value="NZ_BAAASR010000035.1"/>
</dbReference>
<proteinExistence type="inferred from homology"/>
<evidence type="ECO:0000313" key="5">
    <source>
        <dbReference type="Proteomes" id="UP001499942"/>
    </source>
</evidence>
<comment type="caution">
    <text evidence="4">The sequence shown here is derived from an EMBL/GenBank/DDBJ whole genome shotgun (WGS) entry which is preliminary data.</text>
</comment>
<dbReference type="Gene3D" id="2.60.120.260">
    <property type="entry name" value="Galactose-binding domain-like"/>
    <property type="match status" value="1"/>
</dbReference>
<dbReference type="Pfam" id="PF08530">
    <property type="entry name" value="PepX_C"/>
    <property type="match status" value="1"/>
</dbReference>
<dbReference type="InterPro" id="IPR000383">
    <property type="entry name" value="Xaa-Pro-like_dom"/>
</dbReference>
<dbReference type="InterPro" id="IPR013736">
    <property type="entry name" value="Xaa-Pro_dipept_C"/>
</dbReference>
<dbReference type="InterPro" id="IPR050261">
    <property type="entry name" value="FrsA_esterase"/>
</dbReference>